<comment type="cofactor">
    <cofactor evidence="1">
        <name>Zn(2+)</name>
        <dbReference type="ChEBI" id="CHEBI:29105"/>
    </cofactor>
</comment>
<dbReference type="Gene3D" id="3.30.70.360">
    <property type="match status" value="2"/>
</dbReference>
<evidence type="ECO:0000256" key="1">
    <source>
        <dbReference type="ARBA" id="ARBA00001947"/>
    </source>
</evidence>
<dbReference type="NCBIfam" id="TIGR01887">
    <property type="entry name" value="dipeptidaselike"/>
    <property type="match status" value="1"/>
</dbReference>
<feature type="domain" description="Peptidase M20 dimerisation" evidence="9">
    <location>
        <begin position="236"/>
        <end position="348"/>
    </location>
</feature>
<dbReference type="EMBL" id="JANQBD010000010">
    <property type="protein sequence ID" value="MCR8632537.1"/>
    <property type="molecule type" value="Genomic_DNA"/>
</dbReference>
<accession>A0ABT1YH78</accession>
<dbReference type="InterPro" id="IPR036264">
    <property type="entry name" value="Bact_exopeptidase_dim_dom"/>
</dbReference>
<dbReference type="InterPro" id="IPR002933">
    <property type="entry name" value="Peptidase_M20"/>
</dbReference>
<evidence type="ECO:0000313" key="10">
    <source>
        <dbReference type="EMBL" id="MCR8632537.1"/>
    </source>
</evidence>
<dbReference type="InterPro" id="IPR010964">
    <property type="entry name" value="M20A_pepV-rel"/>
</dbReference>
<keyword evidence="4" id="KW-0479">Metal-binding</keyword>
<keyword evidence="5 10" id="KW-0378">Hydrolase</keyword>
<evidence type="ECO:0000256" key="5">
    <source>
        <dbReference type="ARBA" id="ARBA00022801"/>
    </source>
</evidence>
<evidence type="ECO:0000256" key="7">
    <source>
        <dbReference type="ARBA" id="ARBA00022997"/>
    </source>
</evidence>
<proteinExistence type="inferred from homology"/>
<dbReference type="Proteomes" id="UP001300012">
    <property type="component" value="Unassembled WGS sequence"/>
</dbReference>
<keyword evidence="6" id="KW-0862">Zinc</keyword>
<dbReference type="SUPFAM" id="SSF53187">
    <property type="entry name" value="Zn-dependent exopeptidases"/>
    <property type="match status" value="1"/>
</dbReference>
<evidence type="ECO:0000256" key="2">
    <source>
        <dbReference type="ARBA" id="ARBA00006247"/>
    </source>
</evidence>
<dbReference type="Pfam" id="PF07687">
    <property type="entry name" value="M20_dimer"/>
    <property type="match status" value="1"/>
</dbReference>
<evidence type="ECO:0000256" key="8">
    <source>
        <dbReference type="ARBA" id="ARBA00023049"/>
    </source>
</evidence>
<dbReference type="GO" id="GO:0016805">
    <property type="term" value="F:dipeptidase activity"/>
    <property type="evidence" value="ECO:0007669"/>
    <property type="project" value="UniProtKB-KW"/>
</dbReference>
<gene>
    <name evidence="10" type="ORF">NV381_15130</name>
</gene>
<dbReference type="PANTHER" id="PTHR43808">
    <property type="entry name" value="ACETYLORNITHINE DEACETYLASE"/>
    <property type="match status" value="1"/>
</dbReference>
<evidence type="ECO:0000259" key="9">
    <source>
        <dbReference type="Pfam" id="PF07687"/>
    </source>
</evidence>
<keyword evidence="8" id="KW-0482">Metalloprotease</keyword>
<protein>
    <submittedName>
        <fullName evidence="10">Sapep family Mn(2+)-dependent dipeptidase</fullName>
        <ecNumber evidence="10">3.4.13.-</ecNumber>
    </submittedName>
</protein>
<dbReference type="RefSeq" id="WP_258214126.1">
    <property type="nucleotide sequence ID" value="NZ_JANQBD010000010.1"/>
</dbReference>
<comment type="similarity">
    <text evidence="2">Belongs to the peptidase M20A family.</text>
</comment>
<keyword evidence="7 10" id="KW-0224">Dipeptidase</keyword>
<dbReference type="PANTHER" id="PTHR43808:SF31">
    <property type="entry name" value="N-ACETYL-L-CITRULLINE DEACETYLASE"/>
    <property type="match status" value="1"/>
</dbReference>
<name>A0ABT1YH78_9BACL</name>
<organism evidence="10 11">
    <name type="scientific">Paenibacillus radicis</name>
    <name type="common">ex Xue et al. 2023</name>
    <dbReference type="NCBI Taxonomy" id="2972489"/>
    <lineage>
        <taxon>Bacteria</taxon>
        <taxon>Bacillati</taxon>
        <taxon>Bacillota</taxon>
        <taxon>Bacilli</taxon>
        <taxon>Bacillales</taxon>
        <taxon>Paenibacillaceae</taxon>
        <taxon>Paenibacillus</taxon>
    </lineage>
</organism>
<evidence type="ECO:0000256" key="6">
    <source>
        <dbReference type="ARBA" id="ARBA00022833"/>
    </source>
</evidence>
<keyword evidence="11" id="KW-1185">Reference proteome</keyword>
<evidence type="ECO:0000256" key="3">
    <source>
        <dbReference type="ARBA" id="ARBA00022670"/>
    </source>
</evidence>
<reference evidence="10 11" key="1">
    <citation type="submission" date="2022-08" db="EMBL/GenBank/DDBJ databases">
        <title>Paenibacillus endoradicis sp. nov., Paenibacillus radicibacter sp. nov and Paenibacillus pararadicis sp. nov., three cold-adapted plant growth-promoting bacteria isolated from root of Larix gmelinii in Great Khingan.</title>
        <authorList>
            <person name="Xue H."/>
        </authorList>
    </citation>
    <scope>NUCLEOTIDE SEQUENCE [LARGE SCALE GENOMIC DNA]</scope>
    <source>
        <strain evidence="10 11">N5-1-1-5</strain>
    </source>
</reference>
<dbReference type="InterPro" id="IPR011650">
    <property type="entry name" value="Peptidase_M20_dimer"/>
</dbReference>
<dbReference type="InterPro" id="IPR050072">
    <property type="entry name" value="Peptidase_M20A"/>
</dbReference>
<evidence type="ECO:0000256" key="4">
    <source>
        <dbReference type="ARBA" id="ARBA00022723"/>
    </source>
</evidence>
<evidence type="ECO:0000313" key="11">
    <source>
        <dbReference type="Proteomes" id="UP001300012"/>
    </source>
</evidence>
<dbReference type="Pfam" id="PF01546">
    <property type="entry name" value="Peptidase_M20"/>
    <property type="match status" value="1"/>
</dbReference>
<comment type="caution">
    <text evidence="10">The sequence shown here is derived from an EMBL/GenBank/DDBJ whole genome shotgun (WGS) entry which is preliminary data.</text>
</comment>
<keyword evidence="3" id="KW-0645">Protease</keyword>
<dbReference type="EC" id="3.4.13.-" evidence="10"/>
<dbReference type="Gene3D" id="3.40.630.10">
    <property type="entry name" value="Zn peptidases"/>
    <property type="match status" value="1"/>
</dbReference>
<sequence length="444" mass="48414">MAMHIGHSVRQYEKEMIHHLRQLIQIHSVMEEPKPGMPYGEGVNQALHYMLDLASELGFRTAHVNGYTGHAEFGSGDEIAAVVTHVDTVPIGDGWTYPPLSAEIVDGKIYGRGASDNKFAVIAALYSLYALKQAGFIPDRRIRVIFGTNEENGMNDLDYYFEQEPLPDYAFVTDGGYPISNAEKGVITFSWIQKLEASGSANWIRIEGGDAANVVPDLCRAEVLAVDGKQLLALEKTGKASHGAWPHNGINAITRLIEEITSNPLCSGLAAEPFLRFLQQRVGKELDGTSLGIAFEEEIHGNVTVNLASIAVNREEAKVTLNIRYPVSAEGDEIISLLTKIAADAGLETVVKAHMPALYMAPDHPLIGMLSRAYETVTGEQARLISMAGGTYAKKLHNRGVTFGPSFPGSPATNFHQADENIGIDQLMRHAEVCTQALYELSKK</sequence>
<dbReference type="SUPFAM" id="SSF55031">
    <property type="entry name" value="Bacterial exopeptidase dimerisation domain"/>
    <property type="match status" value="1"/>
</dbReference>